<organism evidence="6 7">
    <name type="scientific">Amycolatopsis pigmentata</name>
    <dbReference type="NCBI Taxonomy" id="450801"/>
    <lineage>
        <taxon>Bacteria</taxon>
        <taxon>Bacillati</taxon>
        <taxon>Actinomycetota</taxon>
        <taxon>Actinomycetes</taxon>
        <taxon>Pseudonocardiales</taxon>
        <taxon>Pseudonocardiaceae</taxon>
        <taxon>Amycolatopsis</taxon>
    </lineage>
</organism>
<dbReference type="RefSeq" id="WP_378271125.1">
    <property type="nucleotide sequence ID" value="NZ_JBHUKR010000025.1"/>
</dbReference>
<evidence type="ECO:0000256" key="3">
    <source>
        <dbReference type="ARBA" id="ARBA00023125"/>
    </source>
</evidence>
<evidence type="ECO:0000256" key="4">
    <source>
        <dbReference type="ARBA" id="ARBA00023163"/>
    </source>
</evidence>
<dbReference type="Pfam" id="PF03466">
    <property type="entry name" value="LysR_substrate"/>
    <property type="match status" value="1"/>
</dbReference>
<feature type="domain" description="HTH lysR-type" evidence="5">
    <location>
        <begin position="3"/>
        <end position="60"/>
    </location>
</feature>
<comment type="caution">
    <text evidence="6">The sequence shown here is derived from an EMBL/GenBank/DDBJ whole genome shotgun (WGS) entry which is preliminary data.</text>
</comment>
<dbReference type="PRINTS" id="PR00039">
    <property type="entry name" value="HTHLYSR"/>
</dbReference>
<dbReference type="InterPro" id="IPR036390">
    <property type="entry name" value="WH_DNA-bd_sf"/>
</dbReference>
<dbReference type="SUPFAM" id="SSF46785">
    <property type="entry name" value="Winged helix' DNA-binding domain"/>
    <property type="match status" value="1"/>
</dbReference>
<dbReference type="Gene3D" id="1.10.10.10">
    <property type="entry name" value="Winged helix-like DNA-binding domain superfamily/Winged helix DNA-binding domain"/>
    <property type="match status" value="1"/>
</dbReference>
<evidence type="ECO:0000313" key="7">
    <source>
        <dbReference type="Proteomes" id="UP001597417"/>
    </source>
</evidence>
<name>A0ABW5G7U4_9PSEU</name>
<evidence type="ECO:0000256" key="2">
    <source>
        <dbReference type="ARBA" id="ARBA00023015"/>
    </source>
</evidence>
<dbReference type="Pfam" id="PF00126">
    <property type="entry name" value="HTH_1"/>
    <property type="match status" value="1"/>
</dbReference>
<dbReference type="Proteomes" id="UP001597417">
    <property type="component" value="Unassembled WGS sequence"/>
</dbReference>
<dbReference type="EMBL" id="JBHUKR010000025">
    <property type="protein sequence ID" value="MFD2422167.1"/>
    <property type="molecule type" value="Genomic_DNA"/>
</dbReference>
<dbReference type="PROSITE" id="PS50931">
    <property type="entry name" value="HTH_LYSR"/>
    <property type="match status" value="1"/>
</dbReference>
<keyword evidence="4" id="KW-0804">Transcription</keyword>
<evidence type="ECO:0000256" key="1">
    <source>
        <dbReference type="ARBA" id="ARBA00009437"/>
    </source>
</evidence>
<dbReference type="InterPro" id="IPR000847">
    <property type="entry name" value="LysR_HTH_N"/>
</dbReference>
<proteinExistence type="inferred from homology"/>
<dbReference type="SUPFAM" id="SSF53850">
    <property type="entry name" value="Periplasmic binding protein-like II"/>
    <property type="match status" value="1"/>
</dbReference>
<dbReference type="Gene3D" id="3.40.190.10">
    <property type="entry name" value="Periplasmic binding protein-like II"/>
    <property type="match status" value="2"/>
</dbReference>
<keyword evidence="7" id="KW-1185">Reference proteome</keyword>
<accession>A0ABW5G7U4</accession>
<reference evidence="7" key="1">
    <citation type="journal article" date="2019" name="Int. J. Syst. Evol. Microbiol.">
        <title>The Global Catalogue of Microorganisms (GCM) 10K type strain sequencing project: providing services to taxonomists for standard genome sequencing and annotation.</title>
        <authorList>
            <consortium name="The Broad Institute Genomics Platform"/>
            <consortium name="The Broad Institute Genome Sequencing Center for Infectious Disease"/>
            <person name="Wu L."/>
            <person name="Ma J."/>
        </authorList>
    </citation>
    <scope>NUCLEOTIDE SEQUENCE [LARGE SCALE GENOMIC DNA]</scope>
    <source>
        <strain evidence="7">CGMCC 4.7645</strain>
    </source>
</reference>
<dbReference type="PANTHER" id="PTHR30346">
    <property type="entry name" value="TRANSCRIPTIONAL DUAL REGULATOR HCAR-RELATED"/>
    <property type="match status" value="1"/>
</dbReference>
<keyword evidence="2" id="KW-0805">Transcription regulation</keyword>
<dbReference type="PANTHER" id="PTHR30346:SF0">
    <property type="entry name" value="HCA OPERON TRANSCRIPTIONAL ACTIVATOR HCAR"/>
    <property type="match status" value="1"/>
</dbReference>
<protein>
    <submittedName>
        <fullName evidence="6">LysR family transcriptional regulator</fullName>
    </submittedName>
</protein>
<sequence>MSVESRPVRYFVAVAEELSFTRAATRLGIAGPALSRAIRNLETELGVRLFERSTRVVELTEPGMVLLTHARPALEALDAAARRAVRASAPHRSVLLAVKADTDGGLLEDILAATAAEPDAEPVAVRLCGWREHTRLLRAGEADAALMFEPCDPAGIDADVIAVEPRVAALPADHPLAHASRVRLTDLGIDPEGVSERADHDVGEHGVHDLAQLLALIGLGATMTVLPKSVAARYPRQAVVYVPIEDCPPASLVIAWPELSRSRGVAALVRAATAVAESRGMSAAVETSRLLPGARQR</sequence>
<comment type="similarity">
    <text evidence="1">Belongs to the LysR transcriptional regulatory family.</text>
</comment>
<gene>
    <name evidence="6" type="ORF">ACFSXZ_38160</name>
</gene>
<evidence type="ECO:0000259" key="5">
    <source>
        <dbReference type="PROSITE" id="PS50931"/>
    </source>
</evidence>
<keyword evidence="3" id="KW-0238">DNA-binding</keyword>
<evidence type="ECO:0000313" key="6">
    <source>
        <dbReference type="EMBL" id="MFD2422167.1"/>
    </source>
</evidence>
<dbReference type="InterPro" id="IPR005119">
    <property type="entry name" value="LysR_subst-bd"/>
</dbReference>
<dbReference type="InterPro" id="IPR036388">
    <property type="entry name" value="WH-like_DNA-bd_sf"/>
</dbReference>